<keyword evidence="3" id="KW-1185">Reference proteome</keyword>
<feature type="transmembrane region" description="Helical" evidence="1">
    <location>
        <begin position="48"/>
        <end position="66"/>
    </location>
</feature>
<comment type="caution">
    <text evidence="2">The sequence shown here is derived from an EMBL/GenBank/DDBJ whole genome shotgun (WGS) entry which is preliminary data.</text>
</comment>
<dbReference type="OrthoDB" id="5988272at2"/>
<keyword evidence="1" id="KW-0472">Membrane</keyword>
<reference evidence="2 3" key="1">
    <citation type="journal article" date="2008" name="Int. J. Syst. Evol. Microbiol.">
        <title>Luteimonas marina sp. nov., isolated from seawater.</title>
        <authorList>
            <person name="Baik K.S."/>
            <person name="Park S.C."/>
            <person name="Kim M.S."/>
            <person name="Kim E.M."/>
            <person name="Park C."/>
            <person name="Chun J."/>
            <person name="Seong C.N."/>
        </authorList>
    </citation>
    <scope>NUCLEOTIDE SEQUENCE [LARGE SCALE GENOMIC DNA]</scope>
    <source>
        <strain evidence="2 3">FR1330</strain>
    </source>
</reference>
<evidence type="ECO:0000313" key="2">
    <source>
        <dbReference type="EMBL" id="TWT22320.1"/>
    </source>
</evidence>
<evidence type="ECO:0000256" key="1">
    <source>
        <dbReference type="SAM" id="Phobius"/>
    </source>
</evidence>
<protein>
    <submittedName>
        <fullName evidence="2">MerC domain-containing protein</fullName>
    </submittedName>
</protein>
<gene>
    <name evidence="2" type="ORF">FQY83_04625</name>
</gene>
<proteinExistence type="predicted"/>
<dbReference type="RefSeq" id="WP_146385549.1">
    <property type="nucleotide sequence ID" value="NZ_VOHK01000002.1"/>
</dbReference>
<dbReference type="AlphaFoldDB" id="A0A5C5U9U4"/>
<dbReference type="Pfam" id="PF03203">
    <property type="entry name" value="MerC"/>
    <property type="match status" value="1"/>
</dbReference>
<sequence length="128" mass="13230">MRSSLTSMLDASAIGLSTLCLIHCLLLPVAATLLPVLAAAGEAEWVHGLFVAFALPLAGLALWRAHRQRPLPALLMGLALAGAAGLAAGALGWPDDALETPLTVVGSGLLASAHVWNWRRRPHPACGC</sequence>
<evidence type="ECO:0000313" key="3">
    <source>
        <dbReference type="Proteomes" id="UP000319980"/>
    </source>
</evidence>
<dbReference type="GO" id="GO:0015097">
    <property type="term" value="F:mercury ion transmembrane transporter activity"/>
    <property type="evidence" value="ECO:0007669"/>
    <property type="project" value="InterPro"/>
</dbReference>
<feature type="transmembrane region" description="Helical" evidence="1">
    <location>
        <begin position="73"/>
        <end position="93"/>
    </location>
</feature>
<dbReference type="EMBL" id="VOHK01000002">
    <property type="protein sequence ID" value="TWT22320.1"/>
    <property type="molecule type" value="Genomic_DNA"/>
</dbReference>
<name>A0A5C5U9U4_9GAMM</name>
<dbReference type="Proteomes" id="UP000319980">
    <property type="component" value="Unassembled WGS sequence"/>
</dbReference>
<dbReference type="GO" id="GO:0016020">
    <property type="term" value="C:membrane"/>
    <property type="evidence" value="ECO:0007669"/>
    <property type="project" value="InterPro"/>
</dbReference>
<dbReference type="InterPro" id="IPR004891">
    <property type="entry name" value="Mercury-R_MerC"/>
</dbReference>
<keyword evidence="1" id="KW-1133">Transmembrane helix</keyword>
<accession>A0A5C5U9U4</accession>
<keyword evidence="1" id="KW-0812">Transmembrane</keyword>
<organism evidence="2 3">
    <name type="scientific">Luteimonas marina</name>
    <dbReference type="NCBI Taxonomy" id="488485"/>
    <lineage>
        <taxon>Bacteria</taxon>
        <taxon>Pseudomonadati</taxon>
        <taxon>Pseudomonadota</taxon>
        <taxon>Gammaproteobacteria</taxon>
        <taxon>Lysobacterales</taxon>
        <taxon>Lysobacteraceae</taxon>
        <taxon>Luteimonas</taxon>
    </lineage>
</organism>